<sequence>MYLKKTDNPPYTHNLSYLATQGGIYENMTEEQKDTIDLIEPLNVEVRYPTHKEKLMQTLNYERCKEIIQRTEVLYQWIRKKLSNA</sequence>
<feature type="domain" description="HEPN" evidence="1">
    <location>
        <begin position="1"/>
        <end position="80"/>
    </location>
</feature>
<accession>A0A1V4AX93</accession>
<proteinExistence type="predicted"/>
<dbReference type="InterPro" id="IPR007842">
    <property type="entry name" value="HEPN_dom"/>
</dbReference>
<dbReference type="Gene3D" id="1.20.120.330">
    <property type="entry name" value="Nucleotidyltransferases domain 2"/>
    <property type="match status" value="1"/>
</dbReference>
<reference evidence="2 3" key="1">
    <citation type="journal article" date="2017" name="Water Res.">
        <title>Discovery and metagenomic analysis of an anammox bacterial enrichment related to Candidatus "Brocadia caroliniensis" in a full-scale glycerol-fed nitritation-denitritation separate centrate treatment process.</title>
        <authorList>
            <person name="Park H."/>
            <person name="Brotto A.C."/>
            <person name="van Loosdrecht M.C."/>
            <person name="Chandran K."/>
        </authorList>
    </citation>
    <scope>NUCLEOTIDE SEQUENCE [LARGE SCALE GENOMIC DNA]</scope>
    <source>
        <strain evidence="2">26THWARD</strain>
    </source>
</reference>
<evidence type="ECO:0000259" key="1">
    <source>
        <dbReference type="Pfam" id="PF05168"/>
    </source>
</evidence>
<comment type="caution">
    <text evidence="2">The sequence shown here is derived from an EMBL/GenBank/DDBJ whole genome shotgun (WGS) entry which is preliminary data.</text>
</comment>
<dbReference type="Proteomes" id="UP000189681">
    <property type="component" value="Unassembled WGS sequence"/>
</dbReference>
<protein>
    <recommendedName>
        <fullName evidence="1">HEPN domain-containing protein</fullName>
    </recommendedName>
</protein>
<dbReference type="EMBL" id="AYTS01000017">
    <property type="protein sequence ID" value="OOP57744.1"/>
    <property type="molecule type" value="Genomic_DNA"/>
</dbReference>
<dbReference type="SUPFAM" id="SSF81593">
    <property type="entry name" value="Nucleotidyltransferase substrate binding subunit/domain"/>
    <property type="match status" value="1"/>
</dbReference>
<evidence type="ECO:0000313" key="3">
    <source>
        <dbReference type="Proteomes" id="UP000189681"/>
    </source>
</evidence>
<gene>
    <name evidence="2" type="ORF">AYP45_01875</name>
</gene>
<dbReference type="Pfam" id="PF05168">
    <property type="entry name" value="HEPN"/>
    <property type="match status" value="1"/>
</dbReference>
<dbReference type="AlphaFoldDB" id="A0A1V4AX93"/>
<organism evidence="2 3">
    <name type="scientific">Candidatus Brocadia carolinensis</name>
    <dbReference type="NCBI Taxonomy" id="1004156"/>
    <lineage>
        <taxon>Bacteria</taxon>
        <taxon>Pseudomonadati</taxon>
        <taxon>Planctomycetota</taxon>
        <taxon>Candidatus Brocadiia</taxon>
        <taxon>Candidatus Brocadiales</taxon>
        <taxon>Candidatus Brocadiaceae</taxon>
        <taxon>Candidatus Brocadia</taxon>
    </lineage>
</organism>
<evidence type="ECO:0000313" key="2">
    <source>
        <dbReference type="EMBL" id="OOP57744.1"/>
    </source>
</evidence>
<name>A0A1V4AX93_9BACT</name>